<sequence>MVPVLKKIRDVCLLTGLALSWFFYFVMVSTYGTIEHYRTPPEDLVLHRELMLIHATVTVILEWWMKCSALFTALYAIDIYENLQ</sequence>
<dbReference type="AlphaFoldDB" id="A0A6C0KBW5"/>
<reference evidence="2" key="1">
    <citation type="journal article" date="2020" name="Nature">
        <title>Giant virus diversity and host interactions through global metagenomics.</title>
        <authorList>
            <person name="Schulz F."/>
            <person name="Roux S."/>
            <person name="Paez-Espino D."/>
            <person name="Jungbluth S."/>
            <person name="Walsh D.A."/>
            <person name="Denef V.J."/>
            <person name="McMahon K.D."/>
            <person name="Konstantinidis K.T."/>
            <person name="Eloe-Fadrosh E.A."/>
            <person name="Kyrpides N.C."/>
            <person name="Woyke T."/>
        </authorList>
    </citation>
    <scope>NUCLEOTIDE SEQUENCE</scope>
    <source>
        <strain evidence="2">GVMAG-S-1102113-126</strain>
    </source>
</reference>
<proteinExistence type="predicted"/>
<keyword evidence="1" id="KW-1133">Transmembrane helix</keyword>
<keyword evidence="1" id="KW-0472">Membrane</keyword>
<evidence type="ECO:0000313" key="2">
    <source>
        <dbReference type="EMBL" id="QHU14681.1"/>
    </source>
</evidence>
<keyword evidence="1" id="KW-0812">Transmembrane</keyword>
<evidence type="ECO:0000256" key="1">
    <source>
        <dbReference type="SAM" id="Phobius"/>
    </source>
</evidence>
<dbReference type="EMBL" id="MN740845">
    <property type="protein sequence ID" value="QHU14681.1"/>
    <property type="molecule type" value="Genomic_DNA"/>
</dbReference>
<feature type="transmembrane region" description="Helical" evidence="1">
    <location>
        <begin position="12"/>
        <end position="32"/>
    </location>
</feature>
<feature type="transmembrane region" description="Helical" evidence="1">
    <location>
        <begin position="52"/>
        <end position="77"/>
    </location>
</feature>
<accession>A0A6C0KBW5</accession>
<protein>
    <submittedName>
        <fullName evidence="2">Uncharacterized protein</fullName>
    </submittedName>
</protein>
<organism evidence="2">
    <name type="scientific">viral metagenome</name>
    <dbReference type="NCBI Taxonomy" id="1070528"/>
    <lineage>
        <taxon>unclassified sequences</taxon>
        <taxon>metagenomes</taxon>
        <taxon>organismal metagenomes</taxon>
    </lineage>
</organism>
<name>A0A6C0KBW5_9ZZZZ</name>